<evidence type="ECO:0000313" key="3">
    <source>
        <dbReference type="Proteomes" id="UP000008560"/>
    </source>
</evidence>
<evidence type="ECO:0008006" key="4">
    <source>
        <dbReference type="Google" id="ProtNLM"/>
    </source>
</evidence>
<dbReference type="PATRIC" id="fig|862962.3.peg.4243"/>
<name>E1WPG4_BACF6</name>
<evidence type="ECO:0000256" key="1">
    <source>
        <dbReference type="SAM" id="SignalP"/>
    </source>
</evidence>
<organism evidence="2 3">
    <name type="scientific">Bacteroides fragilis (strain 638R)</name>
    <dbReference type="NCBI Taxonomy" id="862962"/>
    <lineage>
        <taxon>Bacteria</taxon>
        <taxon>Pseudomonadati</taxon>
        <taxon>Bacteroidota</taxon>
        <taxon>Bacteroidia</taxon>
        <taxon>Bacteroidales</taxon>
        <taxon>Bacteroidaceae</taxon>
        <taxon>Bacteroides</taxon>
    </lineage>
</organism>
<dbReference type="Gene3D" id="2.120.10.30">
    <property type="entry name" value="TolB, C-terminal domain"/>
    <property type="match status" value="1"/>
</dbReference>
<protein>
    <recommendedName>
        <fullName evidence="4">6-bladed beta-propeller</fullName>
    </recommendedName>
</protein>
<dbReference type="PROSITE" id="PS51257">
    <property type="entry name" value="PROKAR_LIPOPROTEIN"/>
    <property type="match status" value="1"/>
</dbReference>
<dbReference type="EMBL" id="FQ312004">
    <property type="protein sequence ID" value="CBW24515.1"/>
    <property type="molecule type" value="Genomic_DNA"/>
</dbReference>
<dbReference type="AlphaFoldDB" id="E1WPG4"/>
<reference evidence="2 3" key="1">
    <citation type="journal article" date="2010" name="Microbiology">
        <title>Twenty-eight divergent polysaccharide loci specifying within- and amongst-strain capsule diversity in three strains of Bacteroides fragilis.</title>
        <authorList>
            <person name="Patrick S."/>
            <person name="Blakely G.W."/>
            <person name="Houston S."/>
            <person name="Moore J."/>
            <person name="Abratt V.R."/>
            <person name="Bertalan M."/>
            <person name="Cerdeno-Tarraga A.M."/>
            <person name="Quail M.A."/>
            <person name="Corton N."/>
            <person name="Corton C."/>
            <person name="Bignell A."/>
            <person name="Barron A."/>
            <person name="Clark L."/>
            <person name="Bentley S.D."/>
            <person name="Parkhill J."/>
        </authorList>
    </citation>
    <scope>NUCLEOTIDE SEQUENCE [LARGE SCALE GENOMIC DNA]</scope>
    <source>
        <strain evidence="2 3">638R</strain>
    </source>
</reference>
<feature type="signal peptide" evidence="1">
    <location>
        <begin position="1"/>
        <end position="26"/>
    </location>
</feature>
<dbReference type="InterPro" id="IPR011042">
    <property type="entry name" value="6-blade_b-propeller_TolB-like"/>
</dbReference>
<accession>E1WPG4</accession>
<sequence length="397" mass="45306">MYLSRRLIICTMKRLPFYFWVSLALASCQGGKEAVNQALPVIDMNEDYPEKEIVLQDIADISYIPLETNDEFLFDGSVEVVTDQYVITKGHRGNDVCFFSRQGKALNRIHRVGNGPGEYKDIGSMDVNPANGELYLKEMNRQQIHVYSLDGKFKHSFTFPEGKRMSRMCLFSPDYLIAEQESKVPDDQDANFYPYLLVSTRDGHLDSLDYVQKRNILVKLIVNAENHSYAYLLEPSLIRNGSRFYIGNPDSDTLFAMNPDRTLEPLLVRTPSHSEEGNKYGLFLRGAAGAYFFLTKQPMEVPMNSIESLDLKSEEWLYDCRTQEVCRYLLKNKDDASKRVDGIMFFCYPEDCGLAVLKSEDLMDAYEAGQLSGELKEIAAGLKADDNPVLMLIHFKK</sequence>
<dbReference type="SUPFAM" id="SSF82171">
    <property type="entry name" value="DPP6 N-terminal domain-like"/>
    <property type="match status" value="1"/>
</dbReference>
<dbReference type="Proteomes" id="UP000008560">
    <property type="component" value="Chromosome"/>
</dbReference>
<keyword evidence="1" id="KW-0732">Signal</keyword>
<dbReference type="KEGG" id="bfg:BF638R_4074"/>
<gene>
    <name evidence="2" type="ordered locus">BF638R_4074</name>
</gene>
<evidence type="ECO:0000313" key="2">
    <source>
        <dbReference type="EMBL" id="CBW24515.1"/>
    </source>
</evidence>
<dbReference type="HOGENOM" id="CLU_059151_0_0_10"/>
<feature type="chain" id="PRO_5003153698" description="6-bladed beta-propeller" evidence="1">
    <location>
        <begin position="27"/>
        <end position="397"/>
    </location>
</feature>
<proteinExistence type="predicted"/>
<dbReference type="Pfam" id="PF17170">
    <property type="entry name" value="DUF5128"/>
    <property type="match status" value="1"/>
</dbReference>